<sequence>MTPRRIVILGGGSTGWMAAAAFTTGMPGAQVELVESEELGIIGVGEATFPSIRAFNRLLGIDEAEMLAATQGSFKLGIQFVDWRVKGEHYFHTFGDFGPLDGPMALWGQYHRVQARLGGQLGDHCLPTVMAREGRFRLPDTEGDAITARFDCAYHFDAVLYAGFLRRLAERRGARRIEGKVVDVARHPDGRVAYLKLADGREVAGDFFVDCSGFASVLLGKTLGVPFVDFSHWLPVDRAWAVPAERPEGTLTPYTRSTAQEAGWTWRIPLRERCGHGHVFASKFIDEDRAREQLLAQVDGKALAEPRLLRFTTGHRAQLWSHNVVGLGLAAGFLEPLESTAIFLVHNALGRLIPLLLQPGGATPDAAAAFSDQQVRQYRRIRDFIILHYCLTERRDSELWRYMAALELPESLAYKIHTWRETGVLVGYDDEGFDRTSWLAIFAGMGHWPKRASPWMQEVPEAMALQYLRQRREALASITAGMPDHDTFLRHAVARAAG</sequence>
<dbReference type="InterPro" id="IPR033856">
    <property type="entry name" value="Trp_halogen"/>
</dbReference>
<dbReference type="EMBL" id="JBDPZD010000003">
    <property type="protein sequence ID" value="MEO3692074.1"/>
    <property type="molecule type" value="Genomic_DNA"/>
</dbReference>
<dbReference type="Gene3D" id="3.50.50.60">
    <property type="entry name" value="FAD/NAD(P)-binding domain"/>
    <property type="match status" value="1"/>
</dbReference>
<dbReference type="InterPro" id="IPR050816">
    <property type="entry name" value="Flavin-dep_Halogenase_NPB"/>
</dbReference>
<comment type="caution">
    <text evidence="1">The sequence shown here is derived from an EMBL/GenBank/DDBJ whole genome shotgun (WGS) entry which is preliminary data.</text>
</comment>
<dbReference type="PIRSF" id="PIRSF011396">
    <property type="entry name" value="Trp_halogenase"/>
    <property type="match status" value="1"/>
</dbReference>
<dbReference type="InterPro" id="IPR006905">
    <property type="entry name" value="Flavin_halogenase"/>
</dbReference>
<accession>A0ABV0G2X4</accession>
<protein>
    <submittedName>
        <fullName evidence="1">Tryptophan halogenase family protein</fullName>
    </submittedName>
</protein>
<evidence type="ECO:0000313" key="2">
    <source>
        <dbReference type="Proteomes" id="UP001495147"/>
    </source>
</evidence>
<evidence type="ECO:0000313" key="1">
    <source>
        <dbReference type="EMBL" id="MEO3692074.1"/>
    </source>
</evidence>
<organism evidence="1 2">
    <name type="scientific">Roseateles paludis</name>
    <dbReference type="NCBI Taxonomy" id="3145238"/>
    <lineage>
        <taxon>Bacteria</taxon>
        <taxon>Pseudomonadati</taxon>
        <taxon>Pseudomonadota</taxon>
        <taxon>Betaproteobacteria</taxon>
        <taxon>Burkholderiales</taxon>
        <taxon>Sphaerotilaceae</taxon>
        <taxon>Roseateles</taxon>
    </lineage>
</organism>
<dbReference type="PANTHER" id="PTHR43747">
    <property type="entry name" value="FAD-BINDING PROTEIN"/>
    <property type="match status" value="1"/>
</dbReference>
<dbReference type="RefSeq" id="WP_347704901.1">
    <property type="nucleotide sequence ID" value="NZ_JBDPZD010000003.1"/>
</dbReference>
<reference evidence="1 2" key="1">
    <citation type="submission" date="2024-05" db="EMBL/GenBank/DDBJ databases">
        <title>Roseateles sp. DJS-2-20 16S ribosomal RNA gene Genome sequencing and assembly.</title>
        <authorList>
            <person name="Woo H."/>
        </authorList>
    </citation>
    <scope>NUCLEOTIDE SEQUENCE [LARGE SCALE GENOMIC DNA]</scope>
    <source>
        <strain evidence="1 2">DJS-2-20</strain>
    </source>
</reference>
<dbReference type="Pfam" id="PF04820">
    <property type="entry name" value="Trp_halogenase"/>
    <property type="match status" value="1"/>
</dbReference>
<dbReference type="InterPro" id="IPR036188">
    <property type="entry name" value="FAD/NAD-bd_sf"/>
</dbReference>
<dbReference type="Proteomes" id="UP001495147">
    <property type="component" value="Unassembled WGS sequence"/>
</dbReference>
<dbReference type="SUPFAM" id="SSF51905">
    <property type="entry name" value="FAD/NAD(P)-binding domain"/>
    <property type="match status" value="1"/>
</dbReference>
<gene>
    <name evidence="1" type="ORF">ABDJ85_11385</name>
</gene>
<name>A0ABV0G2X4_9BURK</name>
<keyword evidence="2" id="KW-1185">Reference proteome</keyword>
<dbReference type="PANTHER" id="PTHR43747:SF4">
    <property type="entry name" value="FLAVIN-DEPENDENT TRYPTOPHAN HALOGENASE"/>
    <property type="match status" value="1"/>
</dbReference>
<proteinExistence type="predicted"/>